<gene>
    <name evidence="1" type="ORF">PQR01_21355</name>
</gene>
<sequence length="125" mass="13879">RSNRQLDDPGASTYKLDLIVRTNGATSMEPRSSMMNARVLVVSDTTANSHVEQTSKRFHLARTVIDPRNFAFVERDCEVHLAPTLATTRKVCGTESKMKYSGNASCTDMVRFRCGDGSDCKKESN</sequence>
<keyword evidence="2" id="KW-1185">Reference proteome</keyword>
<name>A0ACC7NFU2_9BURK</name>
<evidence type="ECO:0000313" key="2">
    <source>
        <dbReference type="Proteomes" id="UP001629235"/>
    </source>
</evidence>
<dbReference type="Proteomes" id="UP001629235">
    <property type="component" value="Unassembled WGS sequence"/>
</dbReference>
<organism evidence="1 2">
    <name type="scientific">Paraburkholderia rhynchosiae</name>
    <dbReference type="NCBI Taxonomy" id="487049"/>
    <lineage>
        <taxon>Bacteria</taxon>
        <taxon>Pseudomonadati</taxon>
        <taxon>Pseudomonadota</taxon>
        <taxon>Betaproteobacteria</taxon>
        <taxon>Burkholderiales</taxon>
        <taxon>Burkholderiaceae</taxon>
        <taxon>Paraburkholderia</taxon>
    </lineage>
</organism>
<evidence type="ECO:0000313" key="1">
    <source>
        <dbReference type="EMBL" id="MFM0105964.1"/>
    </source>
</evidence>
<dbReference type="EMBL" id="JAQQDW010000045">
    <property type="protein sequence ID" value="MFM0105964.1"/>
    <property type="molecule type" value="Genomic_DNA"/>
</dbReference>
<accession>A0ACC7NFU2</accession>
<feature type="non-terminal residue" evidence="1">
    <location>
        <position position="1"/>
    </location>
</feature>
<protein>
    <submittedName>
        <fullName evidence="1">Uncharacterized protein</fullName>
    </submittedName>
</protein>
<reference evidence="1 2" key="1">
    <citation type="journal article" date="2024" name="Chem. Sci.">
        <title>Discovery of megapolipeptins by genome mining of a Burkholderiales bacteria collection.</title>
        <authorList>
            <person name="Paulo B.S."/>
            <person name="Recchia M.J.J."/>
            <person name="Lee S."/>
            <person name="Fergusson C.H."/>
            <person name="Romanowski S.B."/>
            <person name="Hernandez A."/>
            <person name="Krull N."/>
            <person name="Liu D.Y."/>
            <person name="Cavanagh H."/>
            <person name="Bos A."/>
            <person name="Gray C.A."/>
            <person name="Murphy B.T."/>
            <person name="Linington R.G."/>
            <person name="Eustaquio A.S."/>
        </authorList>
    </citation>
    <scope>NUCLEOTIDE SEQUENCE [LARGE SCALE GENOMIC DNA]</scope>
    <source>
        <strain evidence="1 2">RL18-126-BIB-B</strain>
    </source>
</reference>
<comment type="caution">
    <text evidence="1">The sequence shown here is derived from an EMBL/GenBank/DDBJ whole genome shotgun (WGS) entry which is preliminary data.</text>
</comment>
<proteinExistence type="predicted"/>